<dbReference type="InterPro" id="IPR016187">
    <property type="entry name" value="CTDL_fold"/>
</dbReference>
<dbReference type="OrthoDB" id="9768004at2"/>
<dbReference type="Pfam" id="PF03781">
    <property type="entry name" value="FGE-sulfatase"/>
    <property type="match status" value="1"/>
</dbReference>
<dbReference type="EMBL" id="RXZH01000001">
    <property type="protein sequence ID" value="RTZ18155.1"/>
    <property type="molecule type" value="Genomic_DNA"/>
</dbReference>
<dbReference type="PANTHER" id="PTHR23150">
    <property type="entry name" value="SULFATASE MODIFYING FACTOR 1, 2"/>
    <property type="match status" value="1"/>
</dbReference>
<dbReference type="InterPro" id="IPR042095">
    <property type="entry name" value="SUMF_sf"/>
</dbReference>
<dbReference type="InterPro" id="IPR051043">
    <property type="entry name" value="Sulfatase_Mod_Factor_Kinase"/>
</dbReference>
<evidence type="ECO:0000313" key="6">
    <source>
        <dbReference type="Proteomes" id="UP000268973"/>
    </source>
</evidence>
<accession>A0A3S0PRQ2</accession>
<organism evidence="5 6">
    <name type="scientific">Vibrio aquaticus</name>
    <dbReference type="NCBI Taxonomy" id="2496559"/>
    <lineage>
        <taxon>Bacteria</taxon>
        <taxon>Pseudomonadati</taxon>
        <taxon>Pseudomonadota</taxon>
        <taxon>Gammaproteobacteria</taxon>
        <taxon>Vibrionales</taxon>
        <taxon>Vibrionaceae</taxon>
        <taxon>Vibrio</taxon>
    </lineage>
</organism>
<dbReference type="Pfam" id="PF08308">
    <property type="entry name" value="PEGA"/>
    <property type="match status" value="1"/>
</dbReference>
<feature type="coiled-coil region" evidence="1">
    <location>
        <begin position="58"/>
        <end position="96"/>
    </location>
</feature>
<keyword evidence="2" id="KW-0732">Signal</keyword>
<proteinExistence type="predicted"/>
<feature type="domain" description="Sulfatase-modifying factor enzyme-like" evidence="3">
    <location>
        <begin position="384"/>
        <end position="605"/>
    </location>
</feature>
<gene>
    <name evidence="5" type="ORF">EJ063_05045</name>
</gene>
<dbReference type="AlphaFoldDB" id="A0A3S0PRQ2"/>
<name>A0A3S0PRQ2_9VIBR</name>
<sequence length="608" mass="67693">MRPGLSALLIALSPCLFLPSANAQETSDSVTQIDDQLFTQHDELNGLKQALQTEQSHVAEKNDRLAVLGKEAEALDKEFSKAKQQLEETYQKLENEPGIDLIEVQKRYQDAWSHVKQNQKSRLSTEQELVEAQAKLAQANRNVEAKIAVITELEGSKARARVEQLRQELTQPNTLSISFTNRCQASLTLAQCDKQTQALALQKSVKQFRAQVIDQVTEQALVERNLRESSLNIHIVRHKTTSSGFYDGERYRALMDVTLEARPSAKVACQLLGVDNQYCFAPGELDIAPQFEQEIAWVTLAIRSNLYDDKVTIDGVNYGSTPVEVMLPIGIHNVVVQKEGYHPFTKQVSVKSDSSLRAQLTEKSNPLRSGDKFADVMQGKLGKAPQMVAILSGTYYTGENASNQVHLDHAFAFGATPITVSQFTTFVEQTGYQTDAELKNTCTALLQGEVTPVENSSWRDPGFKQYPNSPVVCVSKNDAQSYTNWLRKQTGLSYRLPTEDEWEIASRAGSHEKYWWGNEFRSGEVNTGWSGTPWSNISTSPVSAFKPNSLGVYDTVGNVWQWTSNPQGMAKGGAWNFSPEMAAADKQLYLSSSSAANYLGFRVVRDIR</sequence>
<keyword evidence="1" id="KW-0175">Coiled coil</keyword>
<dbReference type="RefSeq" id="WP_126572901.1">
    <property type="nucleotide sequence ID" value="NZ_RXZH01000001.1"/>
</dbReference>
<dbReference type="InterPro" id="IPR005532">
    <property type="entry name" value="SUMF_dom"/>
</dbReference>
<dbReference type="GO" id="GO:0120147">
    <property type="term" value="F:formylglycine-generating oxidase activity"/>
    <property type="evidence" value="ECO:0007669"/>
    <property type="project" value="TreeGrafter"/>
</dbReference>
<dbReference type="Gene3D" id="3.90.1580.10">
    <property type="entry name" value="paralog of FGE (formylglycine-generating enzyme)"/>
    <property type="match status" value="1"/>
</dbReference>
<feature type="domain" description="PEGA" evidence="4">
    <location>
        <begin position="297"/>
        <end position="363"/>
    </location>
</feature>
<dbReference type="InterPro" id="IPR013229">
    <property type="entry name" value="PEGA"/>
</dbReference>
<evidence type="ECO:0000256" key="2">
    <source>
        <dbReference type="SAM" id="SignalP"/>
    </source>
</evidence>
<dbReference type="PANTHER" id="PTHR23150:SF19">
    <property type="entry name" value="FORMYLGLYCINE-GENERATING ENZYME"/>
    <property type="match status" value="1"/>
</dbReference>
<comment type="caution">
    <text evidence="5">The sequence shown here is derived from an EMBL/GenBank/DDBJ whole genome shotgun (WGS) entry which is preliminary data.</text>
</comment>
<dbReference type="Proteomes" id="UP000268973">
    <property type="component" value="Unassembled WGS sequence"/>
</dbReference>
<dbReference type="SUPFAM" id="SSF56436">
    <property type="entry name" value="C-type lectin-like"/>
    <property type="match status" value="1"/>
</dbReference>
<evidence type="ECO:0000256" key="1">
    <source>
        <dbReference type="SAM" id="Coils"/>
    </source>
</evidence>
<feature type="coiled-coil region" evidence="1">
    <location>
        <begin position="122"/>
        <end position="149"/>
    </location>
</feature>
<protein>
    <submittedName>
        <fullName evidence="5">PEGA domain-containing protein</fullName>
    </submittedName>
</protein>
<reference evidence="5 6" key="1">
    <citation type="submission" date="2018-12" db="EMBL/GenBank/DDBJ databases">
        <title>Vibrio sp. isolated from China Sea.</title>
        <authorList>
            <person name="Li Y."/>
        </authorList>
    </citation>
    <scope>NUCLEOTIDE SEQUENCE [LARGE SCALE GENOMIC DNA]</scope>
    <source>
        <strain evidence="5 6">BEI207</strain>
    </source>
</reference>
<feature type="chain" id="PRO_5018667336" evidence="2">
    <location>
        <begin position="24"/>
        <end position="608"/>
    </location>
</feature>
<evidence type="ECO:0000259" key="4">
    <source>
        <dbReference type="Pfam" id="PF08308"/>
    </source>
</evidence>
<feature type="signal peptide" evidence="2">
    <location>
        <begin position="1"/>
        <end position="23"/>
    </location>
</feature>
<keyword evidence="6" id="KW-1185">Reference proteome</keyword>
<evidence type="ECO:0000313" key="5">
    <source>
        <dbReference type="EMBL" id="RTZ18155.1"/>
    </source>
</evidence>
<evidence type="ECO:0000259" key="3">
    <source>
        <dbReference type="Pfam" id="PF03781"/>
    </source>
</evidence>